<evidence type="ECO:0000313" key="1">
    <source>
        <dbReference type="EMBL" id="KAJ9662090.1"/>
    </source>
</evidence>
<gene>
    <name evidence="1" type="ORF">H2198_001632</name>
</gene>
<dbReference type="EMBL" id="JAPDRQ010000018">
    <property type="protein sequence ID" value="KAJ9662090.1"/>
    <property type="molecule type" value="Genomic_DNA"/>
</dbReference>
<organism evidence="1 2">
    <name type="scientific">Neophaeococcomyces mojaviensis</name>
    <dbReference type="NCBI Taxonomy" id="3383035"/>
    <lineage>
        <taxon>Eukaryota</taxon>
        <taxon>Fungi</taxon>
        <taxon>Dikarya</taxon>
        <taxon>Ascomycota</taxon>
        <taxon>Pezizomycotina</taxon>
        <taxon>Eurotiomycetes</taxon>
        <taxon>Chaetothyriomycetidae</taxon>
        <taxon>Chaetothyriales</taxon>
        <taxon>Chaetothyriales incertae sedis</taxon>
        <taxon>Neophaeococcomyces</taxon>
    </lineage>
</organism>
<name>A0ACC3AGL1_9EURO</name>
<proteinExistence type="predicted"/>
<evidence type="ECO:0000313" key="2">
    <source>
        <dbReference type="Proteomes" id="UP001172386"/>
    </source>
</evidence>
<sequence length="2197" mass="244291">MDPGNQSSPILGHTHPWDRPVPPTSSIRRKPVNLGSQIQPQHRAPIRAYYQSLNPTDHEADRGLSRNTSITLPSINDSGQRPFTRYDYTTQDQLLPQAPIIASESVSANPDDSRPESHEGVPVEKRLSIYDSTKDWKPWLLNYIGTFICCLLGHFLIFAIGRYFTIHNGIIARSNSANYWFFRFAPSILVVFVKEWCTRLTVDYRSIDAYFPYSLRHQERPKTIVARFFEDSKLYSMGFWRATFGHTVFDVVGYLASILVIIHSTIVDQQLVSTVSTASFTAIDPQSFLSVFDKSTVPSLTVPSYFMNQSITRPTWYTELPASFGLNMAQVGVLPFRNTDQNSGSDSSTCVTSGYAGSLDCLPIPNSRVQIRSTGTSQWDVLVSLNDSAGCQFQSTFSGVQLTGAQNFSSGAVGDNTFAIWKYLEDDINNAKSPASCSPTKQFLLSGRIAEKDLPSSKEYVNVAAQGTGWAALSCTFSYIQFNNSLVYTTFSNGSASTTNASTKTDATVLDNTQILSFDRAMRTNFLDTGFIAQLGGWWSAKTFWNATAPYSWYGGRSGDNNGQLCAASSSLMSKFKTFDTCNMYVNIETLWPLMFALSVSTTALYMPEDSWRQVEGQVTKQEQGWYVGRYALYLSAFFHFFVIVFLLTARMIHLPHFLPGFCHRHFGHRRSGLKRNPSTIVAKAELFLEPRMRAILTGIDALDKKEAESETRARIEPLKFQMRFQNTRDSQGDLRESAFLDTRDSTEPPEYKNIEKLSTHEDELARLRFGYAPLSLHWMTLLSTFFVLFVIFAGGIYMTRNSKGYFFWHQPLWNFRTRTTWLVWGQQLAFSVLPTVILLVLRWWWTNIDTFFRASQPYVGLYHSLPGKESICLKYINDIDIVVTLKSFKNRHFRLTFVTVITLLVKLALILAGGLFYFEEGTSKHAKHFQFSQTWRNDTFAASANSFDAIALRSTIIYSISDYARASSGGWQQDLFAFPDVAPGVGKFQLQLQGLSADLECEQVAVDFSIPSDGGGSLTVRLSDDDCGFNEWSNFCYFPERGLIGQFYTNSVSTSRTTTQRSSTTSKSTSQTTSTTSRSTSQTTSTSPTSSQTKSTSSTSSQATTSTTVRTTTSMTQTTTPGTTTRTSTITSSPFTSATTTTQPTTTRTSSTTRIAVAAPSPTMPGTTTECYDWYTPQPGDYCWRIAEELGIDWQILRTLNPHIDAGCLNLQPYRSYCVDGINPSKTRRAIKKDVPSNLGACTSWKYINAAKCGATSGRWWIVDAHGTPFSAGNSSLHGLSSITSSNSLLCKPRFWKNQVDVTIYNFPSLNFFNLTVGKVSKPEQISDNNWLQEGNSTAFSDYFSAGLQKYGFAGGFNQLSTTHYLDVMSLVAASNSTKLIAAFQDPAEFKRVASVAFGRAFAQIAKRDISSDGSTILLQPADVNIQPVFAHEYILNAIPSKVPLYATMIVLALYAVALGFVFPDNSRRMPLDPNVIANVVASIYDSSLISRVREVVERGGDPVAELKDTRCSYGVYLGESSGAQRLGIDTADRMTSTIHDPTKGLSPLGRIRHRVRQRPTDNEKLMDQGSDYDIPYIAEFQELATSNSQRGDYDTSNRQYTSAGFQSRQHGPAEETGYYPQQQIEPMYDAATPQRQARQTAPPPSRTRTIRSQFDTILVPARRRNTTEPLLEEIDDHVVAAPPARTETFVDRTRMNRDGEAGLLSKMKKYKKLPNVRVRSVDGNGYAAPDSGVPRPRGYMDSVKVHSDLYDIAGIAAVTSYWLNYTTFPDHIQQVITNYSLVHSNLQAHTAGQFIDPSWLYDHTFSGPQSYGLAALNESLATGTTDLISVVDSSSEPLYVQAWGGVNTLAQALHYISTTRSPSQVTAFTSKLRVYTISDQDNSGFWIRANFPQIQYISSLHGWNYYNLATWAGISGDAYYAYDVGGPDTSIVTKDWLAEHIQIGPLGTTSYLTPAFIMEGDSPSLLYNIANGLNVPSHPEYGGWGGRYAAADISRMSGNHFADVVDHVTGLNGQQFTSNHATIWRWWEAYQAEFAARMQWTLTSNTSAPGIQHPPVAIVNGSCSHDPLIIQVDPSQTLRLDASDSFSPDNASPVTFNWTHYQDLSLSQSNIAEVPAIPITCLDVGCKQVELTVSNSSYACAPPQALMPNPEAVECKTYHIILTVRNNRTLGMSRYKRVILDVQKPANLTAALMMM</sequence>
<keyword evidence="2" id="KW-1185">Reference proteome</keyword>
<dbReference type="Proteomes" id="UP001172386">
    <property type="component" value="Unassembled WGS sequence"/>
</dbReference>
<accession>A0ACC3AGL1</accession>
<protein>
    <submittedName>
        <fullName evidence="1">Uncharacterized protein</fullName>
    </submittedName>
</protein>
<reference evidence="1" key="1">
    <citation type="submission" date="2022-10" db="EMBL/GenBank/DDBJ databases">
        <title>Culturing micro-colonial fungi from biological soil crusts in the Mojave desert and describing Neophaeococcomyces mojavensis, and introducing the new genera and species Taxawa tesnikishii.</title>
        <authorList>
            <person name="Kurbessoian T."/>
            <person name="Stajich J.E."/>
        </authorList>
    </citation>
    <scope>NUCLEOTIDE SEQUENCE</scope>
    <source>
        <strain evidence="1">JES_112</strain>
    </source>
</reference>
<comment type="caution">
    <text evidence="1">The sequence shown here is derived from an EMBL/GenBank/DDBJ whole genome shotgun (WGS) entry which is preliminary data.</text>
</comment>